<evidence type="ECO:0000313" key="2">
    <source>
        <dbReference type="EMBL" id="ALF48403.1"/>
    </source>
</evidence>
<accession>A0A0M4SIR2</accession>
<proteinExistence type="predicted"/>
<keyword evidence="1" id="KW-0175">Coiled coil</keyword>
<dbReference type="AlphaFoldDB" id="A0A0M4SIR2"/>
<dbReference type="CDD" id="cd12208">
    <property type="entry name" value="DIP1984-like"/>
    <property type="match status" value="1"/>
</dbReference>
<evidence type="ECO:0008006" key="4">
    <source>
        <dbReference type="Google" id="ProtNLM"/>
    </source>
</evidence>
<feature type="coiled-coil region" evidence="1">
    <location>
        <begin position="3"/>
        <end position="34"/>
    </location>
</feature>
<sequence length="151" mass="17246">MKLAQALILRADTQKRLEQLKGRLLDNAKMQENERPSEDPKLLLKELDRLSDELFRLILAINLTNSSAKFEGVSLTEMIAKKDTLSQKASVLRDFAKSASQKVDLYSNSEIKILSSVDVAMLQKQIDELSKEIRELDMKLQEANWQVDLVE</sequence>
<dbReference type="InterPro" id="IPR047741">
    <property type="entry name" value="DIP1984-like"/>
</dbReference>
<dbReference type="PATRIC" id="fig|199.248.peg.1816"/>
<dbReference type="Pfam" id="PF20935">
    <property type="entry name" value="DUF6847"/>
    <property type="match status" value="1"/>
</dbReference>
<organism evidence="2 3">
    <name type="scientific">Campylobacter concisus</name>
    <dbReference type="NCBI Taxonomy" id="199"/>
    <lineage>
        <taxon>Bacteria</taxon>
        <taxon>Pseudomonadati</taxon>
        <taxon>Campylobacterota</taxon>
        <taxon>Epsilonproteobacteria</taxon>
        <taxon>Campylobacterales</taxon>
        <taxon>Campylobacteraceae</taxon>
        <taxon>Campylobacter</taxon>
    </lineage>
</organism>
<dbReference type="GeneID" id="28663443"/>
<feature type="coiled-coil region" evidence="1">
    <location>
        <begin position="119"/>
        <end position="146"/>
    </location>
</feature>
<reference evidence="3" key="1">
    <citation type="submission" date="2015-08" db="EMBL/GenBank/DDBJ databases">
        <title>Comparative genomics of the Campylobacter concisus group.</title>
        <authorList>
            <person name="Miller W.G."/>
            <person name="Yee E."/>
            <person name="Chapman M.H."/>
            <person name="Huynh S."/>
            <person name="Bono J.L."/>
            <person name="On S.L.W."/>
            <person name="St Leger J."/>
            <person name="Foster G."/>
            <person name="Parker C.T."/>
        </authorList>
    </citation>
    <scope>NUCLEOTIDE SEQUENCE [LARGE SCALE GENOMIC DNA]</scope>
    <source>
        <strain evidence="3">ATCC 33237</strain>
    </source>
</reference>
<evidence type="ECO:0000256" key="1">
    <source>
        <dbReference type="SAM" id="Coils"/>
    </source>
</evidence>
<protein>
    <recommendedName>
        <fullName evidence="4">Septicolysin</fullName>
    </recommendedName>
</protein>
<gene>
    <name evidence="2" type="ORF">CCON33237_1763</name>
</gene>
<dbReference type="KEGG" id="ccoc:CCON33237_1763"/>
<evidence type="ECO:0000313" key="3">
    <source>
        <dbReference type="Proteomes" id="UP000066049"/>
    </source>
</evidence>
<name>A0A0M4SIR2_9BACT</name>
<dbReference type="RefSeq" id="WP_021091135.1">
    <property type="nucleotide sequence ID" value="NZ_CP012541.1"/>
</dbReference>
<dbReference type="Proteomes" id="UP000066049">
    <property type="component" value="Chromosome"/>
</dbReference>
<dbReference type="NCBIfam" id="NF038048">
    <property type="entry name" value="DIP1984_fam"/>
    <property type="match status" value="1"/>
</dbReference>
<dbReference type="Gene3D" id="6.10.320.10">
    <property type="match status" value="1"/>
</dbReference>
<dbReference type="EMBL" id="CP012541">
    <property type="protein sequence ID" value="ALF48403.1"/>
    <property type="molecule type" value="Genomic_DNA"/>
</dbReference>